<reference evidence="2" key="1">
    <citation type="submission" date="2021-02" db="EMBL/GenBank/DDBJ databases">
        <authorList>
            <person name="Nowell W R."/>
        </authorList>
    </citation>
    <scope>NUCLEOTIDE SEQUENCE</scope>
</reference>
<gene>
    <name evidence="2" type="ORF">GPM918_LOCUS39930</name>
    <name evidence="3" type="ORF">SRO942_LOCUS40843</name>
</gene>
<comment type="caution">
    <text evidence="2">The sequence shown here is derived from an EMBL/GenBank/DDBJ whole genome shotgun (WGS) entry which is preliminary data.</text>
</comment>
<dbReference type="InterPro" id="IPR015797">
    <property type="entry name" value="NUDIX_hydrolase-like_dom_sf"/>
</dbReference>
<dbReference type="EMBL" id="CAJNOQ010028717">
    <property type="protein sequence ID" value="CAF1563654.1"/>
    <property type="molecule type" value="Genomic_DNA"/>
</dbReference>
<dbReference type="EMBL" id="CAJOBC010094496">
    <property type="protein sequence ID" value="CAF4425492.1"/>
    <property type="molecule type" value="Genomic_DNA"/>
</dbReference>
<evidence type="ECO:0000313" key="3">
    <source>
        <dbReference type="EMBL" id="CAF4425492.1"/>
    </source>
</evidence>
<organism evidence="2 4">
    <name type="scientific">Didymodactylos carnosus</name>
    <dbReference type="NCBI Taxonomy" id="1234261"/>
    <lineage>
        <taxon>Eukaryota</taxon>
        <taxon>Metazoa</taxon>
        <taxon>Spiralia</taxon>
        <taxon>Gnathifera</taxon>
        <taxon>Rotifera</taxon>
        <taxon>Eurotatoria</taxon>
        <taxon>Bdelloidea</taxon>
        <taxon>Philodinida</taxon>
        <taxon>Philodinidae</taxon>
        <taxon>Didymodactylos</taxon>
    </lineage>
</organism>
<dbReference type="InterPro" id="IPR039989">
    <property type="entry name" value="NUDT9"/>
</dbReference>
<dbReference type="GO" id="GO:0047631">
    <property type="term" value="F:ADP-ribose diphosphatase activity"/>
    <property type="evidence" value="ECO:0007669"/>
    <property type="project" value="InterPro"/>
</dbReference>
<feature type="non-terminal residue" evidence="2">
    <location>
        <position position="140"/>
    </location>
</feature>
<evidence type="ECO:0000313" key="2">
    <source>
        <dbReference type="EMBL" id="CAF1563654.1"/>
    </source>
</evidence>
<dbReference type="PANTHER" id="PTHR13030">
    <property type="entry name" value="NUDIX HYDROLASE"/>
    <property type="match status" value="1"/>
</dbReference>
<dbReference type="Proteomes" id="UP000663829">
    <property type="component" value="Unassembled WGS sequence"/>
</dbReference>
<dbReference type="AlphaFoldDB" id="A0A815XZ96"/>
<feature type="region of interest" description="Disordered" evidence="1">
    <location>
        <begin position="107"/>
        <end position="140"/>
    </location>
</feature>
<dbReference type="PANTHER" id="PTHR13030:SF8">
    <property type="entry name" value="ADP-RIBOSE PYROPHOSPHATASE, MITOCHONDRIAL"/>
    <property type="match status" value="1"/>
</dbReference>
<dbReference type="OrthoDB" id="9972248at2759"/>
<sequence>KQSYNNVWTDVVPLPSTHGVALTSPYGGSNPPVNRTFVPSDRINWTVQWDDYTPVDYTSPSVVKDQITDKRPFWADDPDPKQVQHYNKLDGEIDRTSFHGVYYVDEHTNRPRNPVGRTGMTQRGGLGRWGPNHAADPIIT</sequence>
<evidence type="ECO:0000256" key="1">
    <source>
        <dbReference type="SAM" id="MobiDB-lite"/>
    </source>
</evidence>
<dbReference type="Proteomes" id="UP000681722">
    <property type="component" value="Unassembled WGS sequence"/>
</dbReference>
<proteinExistence type="predicted"/>
<feature type="non-terminal residue" evidence="2">
    <location>
        <position position="1"/>
    </location>
</feature>
<evidence type="ECO:0000313" key="4">
    <source>
        <dbReference type="Proteomes" id="UP000663829"/>
    </source>
</evidence>
<accession>A0A815XZ96</accession>
<dbReference type="Pfam" id="PF25969">
    <property type="entry name" value="NUDT9_N"/>
    <property type="match status" value="1"/>
</dbReference>
<name>A0A815XZ96_9BILA</name>
<keyword evidence="4" id="KW-1185">Reference proteome</keyword>
<protein>
    <submittedName>
        <fullName evidence="2">Uncharacterized protein</fullName>
    </submittedName>
</protein>
<dbReference type="SUPFAM" id="SSF55811">
    <property type="entry name" value="Nudix"/>
    <property type="match status" value="1"/>
</dbReference>